<feature type="coiled-coil region" evidence="1">
    <location>
        <begin position="360"/>
        <end position="435"/>
    </location>
</feature>
<reference evidence="2 3" key="1">
    <citation type="journal article" date="2017" name="BMC Genomics">
        <title>Whole-genome assembly of Babesia ovata and comparative genomics between closely related pathogens.</title>
        <authorList>
            <person name="Yamagishi J."/>
            <person name="Asada M."/>
            <person name="Hakimi H."/>
            <person name="Tanaka T.Q."/>
            <person name="Sugimoto C."/>
            <person name="Kawazu S."/>
        </authorList>
    </citation>
    <scope>NUCLEOTIDE SEQUENCE [LARGE SCALE GENOMIC DNA]</scope>
    <source>
        <strain evidence="2 3">Miyake</strain>
    </source>
</reference>
<evidence type="ECO:0000256" key="1">
    <source>
        <dbReference type="SAM" id="Coils"/>
    </source>
</evidence>
<dbReference type="RefSeq" id="XP_028865232.1">
    <property type="nucleotide sequence ID" value="XM_029009399.1"/>
</dbReference>
<dbReference type="GeneID" id="39872759"/>
<organism evidence="2 3">
    <name type="scientific">Babesia ovata</name>
    <dbReference type="NCBI Taxonomy" id="189622"/>
    <lineage>
        <taxon>Eukaryota</taxon>
        <taxon>Sar</taxon>
        <taxon>Alveolata</taxon>
        <taxon>Apicomplexa</taxon>
        <taxon>Aconoidasida</taxon>
        <taxon>Piroplasmida</taxon>
        <taxon>Babesiidae</taxon>
        <taxon>Babesia</taxon>
    </lineage>
</organism>
<evidence type="ECO:0000313" key="3">
    <source>
        <dbReference type="Proteomes" id="UP000236319"/>
    </source>
</evidence>
<gene>
    <name evidence="2" type="ORF">BOVATA_004820</name>
</gene>
<feature type="coiled-coil region" evidence="1">
    <location>
        <begin position="105"/>
        <end position="161"/>
    </location>
</feature>
<protein>
    <submittedName>
        <fullName evidence="2">Uncharacterized protein</fullName>
    </submittedName>
</protein>
<evidence type="ECO:0000313" key="2">
    <source>
        <dbReference type="EMBL" id="GBE58989.1"/>
    </source>
</evidence>
<keyword evidence="3" id="KW-1185">Reference proteome</keyword>
<dbReference type="EMBL" id="BDSA01000001">
    <property type="protein sequence ID" value="GBE58989.1"/>
    <property type="molecule type" value="Genomic_DNA"/>
</dbReference>
<sequence>MVRTPKKLTDCPENLRESIDWLIQVKHGNGNGQGLDELAKALKRLINDAIEKATKSLNERRKELQCPPKYWQSGSYCYDQNELIEKKQKEIEAAKKPDNLDKNALDKLESTFLKLKSEKEKHYNEVHYLTEDARQSALDDIKERQSNLEDLTKKLRALIGEKDSPNAEQCKKLLENLIDGLENFLGNNKDSKGYTGEGIVYSDLDRLCDGVMAFLGGVLESVKGEDAVKIYDGYIQSEEATLQKVTDFVFSQIGKGVTGLTASVDRVKGWLEGYNDKVEEKTVDVTGPLNSLKDSIDRKVNAHGNNIDKSLREQSLMWRRATKELHHYITKSNDASKKLDKYLKNEMGTSLRKIDSAIEIMKKSAENSDLQELNKTAKDELEKLRRNVENKVTESVIGLRNTLQEKFEKQIQNPISRVKRDLEGLNGDLEKWIQRAEDVVNAAIKQCKKIVEVVHETPSSSEREAVDGAAGKLRDKAEELRGVANKVKMQIGSWVGTALKEVVTTNNALRYELNSVKEQINADINKYVNTQLKIRDGLYMLDEKVKNGLHTLQEQIVTDLNRYFEEELGKALQAGIAAAKGWSGSGDKAEGLKALGAALNVHLKEFGTKLNDIYTNANSNNESSKSLASGIESLLTRLSNEYATYKRYGEPTPKLVDIKSALTAGLGKDIKGVVNKHIADDKKRIDLTKNGMDGFNTANATLKGALENGITTQVSSVLIQKIGETDLKGKVNITEGNFSRYYACIKQDGFTDSTILQGNAAEGTLPKAINVIKENVLNDQHLGKVVEQNAPEPSPGKDDKFYTDTFKNLCTRVTEALGDLCKAVQNLVEKEDGDTGSEKVDDQRGVKNLLADLQEMLKNSSGKIYQLPKRLKTIHNEIKNTIIGSPGSTVGGAYPPITLTGIIKTTDEFYQKIDMEAGNLLRDIKDHVEEQVQEKINSITKKAQELYASRNKAELDTLKKIVETQKAAIERLIRLDRENGLKGFLVTFYGGDHPGSDGSNLRSKLKDAVSTSHAVTKNNAQKFKDLAMNFKKYLDQILFYIGDQVGTPTKLSDQATQVDDIRKQLDSLFVHLSHEPSTTNTKRIYTFDHRFSTLLSTLNSSIASLSPKQFANTQHPELLDALRSGMDKFTKEISRAYVNRYSGLPLGKLVETKSDGDAVEVLSTEGRNCAKVCLTILEGLRKDLFDLQNECKNGTLQINMHQKKSLGSFFHKRGYTVNFENGKQTGELQDKKEMEGSKIKTTLLEMKIENADNVESLKQWKAEKKQGGDISLIDIVDFLRDFSRRCYRVGHYYIPASPKSPSNIYNMLCWLAGLKYNHMYDGVKGQFTKMLDGLKEEYKLDTAEFPVAVPDARKHPTDGTLTYGNLSLSLDQVCLYSRTVLITFLGHGHADGVYAYDFSNNSLNLLYPTSASSCFDMLVDILNRVLYQLRFLCSQCNNGPSRGGWNDCWYGQDVGGSSWNCNDKQCANQNCPQIANQTSDQRCDQHPKCGLKSPLQSFLEDGLQGFLPHSFKTPGCKLTCTVSNHSGLPCLTPMGFGDISIVASRTQKGDDLKGVLSYFSGPDSHLNKLCSYLKCLLRVAPQTLGDMLAFYYCFLKHSTKSEHKKKAFDDAVRKAIFGQEYSNLNPTILFKTVEHGEILQIVIIRRIQAYHVAGTCILSL</sequence>
<comment type="caution">
    <text evidence="2">The sequence shown here is derived from an EMBL/GenBank/DDBJ whole genome shotgun (WGS) entry which is preliminary data.</text>
</comment>
<accession>A0A2H6K7Q9</accession>
<keyword evidence="1" id="KW-0175">Coiled coil</keyword>
<dbReference type="Proteomes" id="UP000236319">
    <property type="component" value="Unassembled WGS sequence"/>
</dbReference>
<name>A0A2H6K7Q9_9APIC</name>
<proteinExistence type="predicted"/>
<dbReference type="VEuPathDB" id="PiroplasmaDB:BOVATA_004820"/>